<dbReference type="GO" id="GO:0003676">
    <property type="term" value="F:nucleic acid binding"/>
    <property type="evidence" value="ECO:0007669"/>
    <property type="project" value="InterPro"/>
</dbReference>
<name>A0A072TQ98_MEDTR</name>
<dbReference type="Gene3D" id="3.30.420.10">
    <property type="entry name" value="Ribonuclease H-like superfamily/Ribonuclease H"/>
    <property type="match status" value="1"/>
</dbReference>
<evidence type="ECO:0000313" key="2">
    <source>
        <dbReference type="EMBL" id="KEH19689.1"/>
    </source>
</evidence>
<reference evidence="3" key="3">
    <citation type="submission" date="2015-04" db="UniProtKB">
        <authorList>
            <consortium name="EnsemblPlants"/>
        </authorList>
    </citation>
    <scope>IDENTIFICATION</scope>
    <source>
        <strain evidence="3">cv. Jemalong A17</strain>
    </source>
</reference>
<accession>A0A072TQ98</accession>
<proteinExistence type="predicted"/>
<dbReference type="EnsemblPlants" id="KEH19689">
    <property type="protein sequence ID" value="KEH19689"/>
    <property type="gene ID" value="MTR_8g466640"/>
</dbReference>
<dbReference type="GO" id="GO:0004523">
    <property type="term" value="F:RNA-DNA hybrid ribonuclease activity"/>
    <property type="evidence" value="ECO:0007669"/>
    <property type="project" value="InterPro"/>
</dbReference>
<evidence type="ECO:0000313" key="4">
    <source>
        <dbReference type="Proteomes" id="UP000002051"/>
    </source>
</evidence>
<keyword evidence="4" id="KW-1185">Reference proteome</keyword>
<dbReference type="CDD" id="cd06222">
    <property type="entry name" value="RNase_H_like"/>
    <property type="match status" value="1"/>
</dbReference>
<dbReference type="Proteomes" id="UP000002051">
    <property type="component" value="Chromosome 8"/>
</dbReference>
<reference evidence="2 4" key="1">
    <citation type="journal article" date="2011" name="Nature">
        <title>The Medicago genome provides insight into the evolution of rhizobial symbioses.</title>
        <authorList>
            <person name="Young N.D."/>
            <person name="Debelle F."/>
            <person name="Oldroyd G.E."/>
            <person name="Geurts R."/>
            <person name="Cannon S.B."/>
            <person name="Udvardi M.K."/>
            <person name="Benedito V.A."/>
            <person name="Mayer K.F."/>
            <person name="Gouzy J."/>
            <person name="Schoof H."/>
            <person name="Van de Peer Y."/>
            <person name="Proost S."/>
            <person name="Cook D.R."/>
            <person name="Meyers B.C."/>
            <person name="Spannagl M."/>
            <person name="Cheung F."/>
            <person name="De Mita S."/>
            <person name="Krishnakumar V."/>
            <person name="Gundlach H."/>
            <person name="Zhou S."/>
            <person name="Mudge J."/>
            <person name="Bharti A.K."/>
            <person name="Murray J.D."/>
            <person name="Naoumkina M.A."/>
            <person name="Rosen B."/>
            <person name="Silverstein K.A."/>
            <person name="Tang H."/>
            <person name="Rombauts S."/>
            <person name="Zhao P.X."/>
            <person name="Zhou P."/>
            <person name="Barbe V."/>
            <person name="Bardou P."/>
            <person name="Bechner M."/>
            <person name="Bellec A."/>
            <person name="Berger A."/>
            <person name="Berges H."/>
            <person name="Bidwell S."/>
            <person name="Bisseling T."/>
            <person name="Choisne N."/>
            <person name="Couloux A."/>
            <person name="Denny R."/>
            <person name="Deshpande S."/>
            <person name="Dai X."/>
            <person name="Doyle J.J."/>
            <person name="Dudez A.M."/>
            <person name="Farmer A.D."/>
            <person name="Fouteau S."/>
            <person name="Franken C."/>
            <person name="Gibelin C."/>
            <person name="Gish J."/>
            <person name="Goldstein S."/>
            <person name="Gonzalez A.J."/>
            <person name="Green P.J."/>
            <person name="Hallab A."/>
            <person name="Hartog M."/>
            <person name="Hua A."/>
            <person name="Humphray S.J."/>
            <person name="Jeong D.H."/>
            <person name="Jing Y."/>
            <person name="Jocker A."/>
            <person name="Kenton S.M."/>
            <person name="Kim D.J."/>
            <person name="Klee K."/>
            <person name="Lai H."/>
            <person name="Lang C."/>
            <person name="Lin S."/>
            <person name="Macmil S.L."/>
            <person name="Magdelenat G."/>
            <person name="Matthews L."/>
            <person name="McCorrison J."/>
            <person name="Monaghan E.L."/>
            <person name="Mun J.H."/>
            <person name="Najar F.Z."/>
            <person name="Nicholson C."/>
            <person name="Noirot C."/>
            <person name="O'Bleness M."/>
            <person name="Paule C.R."/>
            <person name="Poulain J."/>
            <person name="Prion F."/>
            <person name="Qin B."/>
            <person name="Qu C."/>
            <person name="Retzel E.F."/>
            <person name="Riddle C."/>
            <person name="Sallet E."/>
            <person name="Samain S."/>
            <person name="Samson N."/>
            <person name="Sanders I."/>
            <person name="Saurat O."/>
            <person name="Scarpelli C."/>
            <person name="Schiex T."/>
            <person name="Segurens B."/>
            <person name="Severin A.J."/>
            <person name="Sherrier D.J."/>
            <person name="Shi R."/>
            <person name="Sims S."/>
            <person name="Singer S.R."/>
            <person name="Sinharoy S."/>
            <person name="Sterck L."/>
            <person name="Viollet A."/>
            <person name="Wang B.B."/>
            <person name="Wang K."/>
            <person name="Wang M."/>
            <person name="Wang X."/>
            <person name="Warfsmann J."/>
            <person name="Weissenbach J."/>
            <person name="White D.D."/>
            <person name="White J.D."/>
            <person name="Wiley G.B."/>
            <person name="Wincker P."/>
            <person name="Xing Y."/>
            <person name="Yang L."/>
            <person name="Yao Z."/>
            <person name="Ying F."/>
            <person name="Zhai J."/>
            <person name="Zhou L."/>
            <person name="Zuber A."/>
            <person name="Denarie J."/>
            <person name="Dixon R.A."/>
            <person name="May G.D."/>
            <person name="Schwartz D.C."/>
            <person name="Rogers J."/>
            <person name="Quetier F."/>
            <person name="Town C.D."/>
            <person name="Roe B.A."/>
        </authorList>
    </citation>
    <scope>NUCLEOTIDE SEQUENCE [LARGE SCALE GENOMIC DNA]</scope>
    <source>
        <strain evidence="2">A17</strain>
        <strain evidence="3 4">cv. Jemalong A17</strain>
    </source>
</reference>
<dbReference type="AlphaFoldDB" id="A0A072TQ98"/>
<organism evidence="2 4">
    <name type="scientific">Medicago truncatula</name>
    <name type="common">Barrel medic</name>
    <name type="synonym">Medicago tribuloides</name>
    <dbReference type="NCBI Taxonomy" id="3880"/>
    <lineage>
        <taxon>Eukaryota</taxon>
        <taxon>Viridiplantae</taxon>
        <taxon>Streptophyta</taxon>
        <taxon>Embryophyta</taxon>
        <taxon>Tracheophyta</taxon>
        <taxon>Spermatophyta</taxon>
        <taxon>Magnoliopsida</taxon>
        <taxon>eudicotyledons</taxon>
        <taxon>Gunneridae</taxon>
        <taxon>Pentapetalae</taxon>
        <taxon>rosids</taxon>
        <taxon>fabids</taxon>
        <taxon>Fabales</taxon>
        <taxon>Fabaceae</taxon>
        <taxon>Papilionoideae</taxon>
        <taxon>50 kb inversion clade</taxon>
        <taxon>NPAAA clade</taxon>
        <taxon>Hologalegina</taxon>
        <taxon>IRL clade</taxon>
        <taxon>Trifolieae</taxon>
        <taxon>Medicago</taxon>
    </lineage>
</organism>
<dbReference type="InterPro" id="IPR002156">
    <property type="entry name" value="RNaseH_domain"/>
</dbReference>
<feature type="domain" description="RNase H type-1" evidence="1">
    <location>
        <begin position="69"/>
        <end position="124"/>
    </location>
</feature>
<sequence length="136" mass="15429">MFHRLIAIKTLNSTIFGSKTKLIQLKRKPNSNQGLGVRNPKACLKSRENAKNRVSGSLHRWHGRAYRQHGAGGVVRNYDRDWITEFSHYEVGGGALLAELRAIQKGLDFCSNKGYVNIICESDCFTRRKRVGEIKL</sequence>
<dbReference type="EMBL" id="CM001224">
    <property type="protein sequence ID" value="KEH19689.1"/>
    <property type="molecule type" value="Genomic_DNA"/>
</dbReference>
<dbReference type="InterPro" id="IPR044730">
    <property type="entry name" value="RNase_H-like_dom_plant"/>
</dbReference>
<evidence type="ECO:0000259" key="1">
    <source>
        <dbReference type="Pfam" id="PF13456"/>
    </source>
</evidence>
<protein>
    <recommendedName>
        <fullName evidence="1">RNase H type-1 domain-containing protein</fullName>
    </recommendedName>
</protein>
<dbReference type="Pfam" id="PF13456">
    <property type="entry name" value="RVT_3"/>
    <property type="match status" value="1"/>
</dbReference>
<dbReference type="InterPro" id="IPR036397">
    <property type="entry name" value="RNaseH_sf"/>
</dbReference>
<reference evidence="2 4" key="2">
    <citation type="journal article" date="2014" name="BMC Genomics">
        <title>An improved genome release (version Mt4.0) for the model legume Medicago truncatula.</title>
        <authorList>
            <person name="Tang H."/>
            <person name="Krishnakumar V."/>
            <person name="Bidwell S."/>
            <person name="Rosen B."/>
            <person name="Chan A."/>
            <person name="Zhou S."/>
            <person name="Gentzbittel L."/>
            <person name="Childs K.L."/>
            <person name="Yandell M."/>
            <person name="Gundlach H."/>
            <person name="Mayer K.F."/>
            <person name="Schwartz D.C."/>
            <person name="Town C.D."/>
        </authorList>
    </citation>
    <scope>GENOME REANNOTATION</scope>
    <source>
        <strain evidence="2">A17</strain>
        <strain evidence="3 4">cv. Jemalong A17</strain>
    </source>
</reference>
<dbReference type="HOGENOM" id="CLU_1878531_0_0_1"/>
<evidence type="ECO:0000313" key="3">
    <source>
        <dbReference type="EnsemblPlants" id="KEH19689"/>
    </source>
</evidence>
<gene>
    <name evidence="2" type="ordered locus">MTR_8g466640</name>
</gene>